<feature type="coiled-coil region" evidence="1">
    <location>
        <begin position="6"/>
        <end position="49"/>
    </location>
</feature>
<feature type="domain" description="Phage tail tape measure protein" evidence="3">
    <location>
        <begin position="108"/>
        <end position="301"/>
    </location>
</feature>
<dbReference type="KEGG" id="pyg:AWM70_03235"/>
<sequence length="707" mass="74676">MVNRKKAKAREIAEEAAAAAKAAEEKAALEQVQAKMEEEKNKKREKANQQLLAFSKTSIQAIMEFGKTSYSAASEFEASMSKIQRATGLTDSQMTATKMAAKDLYKQNLGGSWDELGGTLTETIKLTDQQGTALEQTAKNALLLKDSIGVDVTDSVKSADVMMKQFGITGSQAFGLLAQGAYAKLDPSQLTGAAETYAEDFNKLGFSANQMFDLFAAGSQKGEYSLDQIGKTFQQFEKMAGSGSAKSANALKSLGLNAQQVQKSIAAGGPSAKTAFDQVAGAIAGITDPIKQNAIATDLFGSEFGGMEGQMVAALASARSQFDLTKQTMEQLDRQRISSPGEAFEAFKKQIAADVLIPVGQQLLPAFNQFGTWLTSHEPLIKSFGAALADNFGKAIGSISSALRTVLPYAEAFINYAADMANKVMQWKGVVPVVMGVVGDLAAYKTMVTTITAVTRVWGAVSAVLSANPITLIIAAIIGLGVGLVVAYQKIEWFRNMVDGVWNAIRIGASATMDFFTVTIPNAFNKGINWAIDQINFLINKYNDLVTLGGLLGDGLTIPTITHIGLSTSESAGNGTRGGGAGGHGGTSAVQGSYKTGLPFVPYNGFVAELHKGERVLTAEENKAYTYNSTLAAPVKVVPSYESRSGLAGTAKGSGVNPGAMNINLKVDVKGGSLDSRQTGELTAQFRQAMQQVFQETMRRGGLGGAL</sequence>
<accession>A0A1B1MX16</accession>
<evidence type="ECO:0000313" key="4">
    <source>
        <dbReference type="EMBL" id="ANS73708.1"/>
    </source>
</evidence>
<keyword evidence="2" id="KW-0472">Membrane</keyword>
<dbReference type="InterPro" id="IPR010090">
    <property type="entry name" value="Phage_tape_meas"/>
</dbReference>
<dbReference type="RefSeq" id="WP_068694311.1">
    <property type="nucleotide sequence ID" value="NZ_CP014167.1"/>
</dbReference>
<name>A0A1B1MX16_9BACL</name>
<dbReference type="EMBL" id="CP014167">
    <property type="protein sequence ID" value="ANS73708.1"/>
    <property type="molecule type" value="Genomic_DNA"/>
</dbReference>
<evidence type="ECO:0000256" key="2">
    <source>
        <dbReference type="SAM" id="Phobius"/>
    </source>
</evidence>
<keyword evidence="2" id="KW-1133">Transmembrane helix</keyword>
<proteinExistence type="predicted"/>
<evidence type="ECO:0000313" key="5">
    <source>
        <dbReference type="Proteomes" id="UP000092573"/>
    </source>
</evidence>
<dbReference type="Proteomes" id="UP000092573">
    <property type="component" value="Chromosome"/>
</dbReference>
<dbReference type="Pfam" id="PF10145">
    <property type="entry name" value="PhageMin_Tail"/>
    <property type="match status" value="1"/>
</dbReference>
<gene>
    <name evidence="4" type="ORF">AWM70_03235</name>
</gene>
<evidence type="ECO:0000259" key="3">
    <source>
        <dbReference type="Pfam" id="PF10145"/>
    </source>
</evidence>
<organism evidence="4 5">
    <name type="scientific">Paenibacillus yonginensis</name>
    <dbReference type="NCBI Taxonomy" id="1462996"/>
    <lineage>
        <taxon>Bacteria</taxon>
        <taxon>Bacillati</taxon>
        <taxon>Bacillota</taxon>
        <taxon>Bacilli</taxon>
        <taxon>Bacillales</taxon>
        <taxon>Paenibacillaceae</taxon>
        <taxon>Paenibacillus</taxon>
    </lineage>
</organism>
<evidence type="ECO:0000256" key="1">
    <source>
        <dbReference type="SAM" id="Coils"/>
    </source>
</evidence>
<keyword evidence="2" id="KW-0812">Transmembrane</keyword>
<keyword evidence="1" id="KW-0175">Coiled coil</keyword>
<dbReference type="OrthoDB" id="90760at2"/>
<reference evidence="4 5" key="1">
    <citation type="submission" date="2016-01" db="EMBL/GenBank/DDBJ databases">
        <title>Complete Genome Sequence of Paenibacillus yonginensis DCY84, a novel Plant Growth-Promoting Bacteria with Elicitation of Induced Systemic Resistance.</title>
        <authorList>
            <person name="Kim Y.J."/>
            <person name="Yang D.C."/>
            <person name="Sukweenadhi J."/>
        </authorList>
    </citation>
    <scope>NUCLEOTIDE SEQUENCE [LARGE SCALE GENOMIC DNA]</scope>
    <source>
        <strain evidence="4 5">DCY84</strain>
    </source>
</reference>
<feature type="transmembrane region" description="Helical" evidence="2">
    <location>
        <begin position="470"/>
        <end position="488"/>
    </location>
</feature>
<keyword evidence="5" id="KW-1185">Reference proteome</keyword>
<dbReference type="AlphaFoldDB" id="A0A1B1MX16"/>
<dbReference type="STRING" id="1462996.AWM70_03235"/>
<protein>
    <recommendedName>
        <fullName evidence="3">Phage tail tape measure protein domain-containing protein</fullName>
    </recommendedName>
</protein>